<evidence type="ECO:0000313" key="2">
    <source>
        <dbReference type="EMBL" id="HIU02289.1"/>
    </source>
</evidence>
<sequence length="155" mass="18197">MYVQGAALDENVRSVHSWFQDQTGESLRLLFYICLWRLLPAFILMTLIRSIGNYYLLYGVVFLFGVSFGYTLSLLSIVYGMRSIILMIAYMFPQYLIYIPMTMTAVHFADRQMSQTYPPQFSRTLAIYLLIFVGCFLETYVNPWVLKLIIKNFSW</sequence>
<accession>A0A9D1HG30</accession>
<gene>
    <name evidence="2" type="ORF">IAB63_03440</name>
</gene>
<dbReference type="AlphaFoldDB" id="A0A9D1HG30"/>
<organism evidence="2 3">
    <name type="scientific">Candidatus Onthocola gallistercoris</name>
    <dbReference type="NCBI Taxonomy" id="2840876"/>
    <lineage>
        <taxon>Bacteria</taxon>
        <taxon>Bacillati</taxon>
        <taxon>Bacillota</taxon>
        <taxon>Bacilli</taxon>
        <taxon>Candidatus Onthocola</taxon>
    </lineage>
</organism>
<name>A0A9D1HG30_9FIRM</name>
<keyword evidence="1" id="KW-1133">Transmembrane helix</keyword>
<proteinExistence type="predicted"/>
<evidence type="ECO:0000313" key="3">
    <source>
        <dbReference type="Proteomes" id="UP000824164"/>
    </source>
</evidence>
<feature type="transmembrane region" description="Helical" evidence="1">
    <location>
        <begin position="84"/>
        <end position="109"/>
    </location>
</feature>
<comment type="caution">
    <text evidence="2">The sequence shown here is derived from an EMBL/GenBank/DDBJ whole genome shotgun (WGS) entry which is preliminary data.</text>
</comment>
<dbReference type="EMBL" id="DVLT01000024">
    <property type="protein sequence ID" value="HIU02289.1"/>
    <property type="molecule type" value="Genomic_DNA"/>
</dbReference>
<evidence type="ECO:0008006" key="4">
    <source>
        <dbReference type="Google" id="ProtNLM"/>
    </source>
</evidence>
<feature type="transmembrane region" description="Helical" evidence="1">
    <location>
        <begin position="55"/>
        <end position="78"/>
    </location>
</feature>
<feature type="transmembrane region" description="Helical" evidence="1">
    <location>
        <begin position="121"/>
        <end position="141"/>
    </location>
</feature>
<dbReference type="Proteomes" id="UP000824164">
    <property type="component" value="Unassembled WGS sequence"/>
</dbReference>
<evidence type="ECO:0000256" key="1">
    <source>
        <dbReference type="SAM" id="Phobius"/>
    </source>
</evidence>
<reference evidence="2" key="2">
    <citation type="journal article" date="2021" name="PeerJ">
        <title>Extensive microbial diversity within the chicken gut microbiome revealed by metagenomics and culture.</title>
        <authorList>
            <person name="Gilroy R."/>
            <person name="Ravi A."/>
            <person name="Getino M."/>
            <person name="Pursley I."/>
            <person name="Horton D.L."/>
            <person name="Alikhan N.F."/>
            <person name="Baker D."/>
            <person name="Gharbi K."/>
            <person name="Hall N."/>
            <person name="Watson M."/>
            <person name="Adriaenssens E.M."/>
            <person name="Foster-Nyarko E."/>
            <person name="Jarju S."/>
            <person name="Secka A."/>
            <person name="Antonio M."/>
            <person name="Oren A."/>
            <person name="Chaudhuri R.R."/>
            <person name="La Ragione R."/>
            <person name="Hildebrand F."/>
            <person name="Pallen M.J."/>
        </authorList>
    </citation>
    <scope>NUCLEOTIDE SEQUENCE</scope>
    <source>
        <strain evidence="2">CHK187-14744</strain>
    </source>
</reference>
<feature type="transmembrane region" description="Helical" evidence="1">
    <location>
        <begin position="29"/>
        <end position="48"/>
    </location>
</feature>
<protein>
    <recommendedName>
        <fullName evidence="4">Stage II sporulation protein M</fullName>
    </recommendedName>
</protein>
<keyword evidence="1" id="KW-0812">Transmembrane</keyword>
<reference evidence="2" key="1">
    <citation type="submission" date="2020-10" db="EMBL/GenBank/DDBJ databases">
        <authorList>
            <person name="Gilroy R."/>
        </authorList>
    </citation>
    <scope>NUCLEOTIDE SEQUENCE</scope>
    <source>
        <strain evidence="2">CHK187-14744</strain>
    </source>
</reference>
<keyword evidence="1" id="KW-0472">Membrane</keyword>